<name>A0ACB9DZJ0_CICIN</name>
<organism evidence="1 2">
    <name type="scientific">Cichorium intybus</name>
    <name type="common">Chicory</name>
    <dbReference type="NCBI Taxonomy" id="13427"/>
    <lineage>
        <taxon>Eukaryota</taxon>
        <taxon>Viridiplantae</taxon>
        <taxon>Streptophyta</taxon>
        <taxon>Embryophyta</taxon>
        <taxon>Tracheophyta</taxon>
        <taxon>Spermatophyta</taxon>
        <taxon>Magnoliopsida</taxon>
        <taxon>eudicotyledons</taxon>
        <taxon>Gunneridae</taxon>
        <taxon>Pentapetalae</taxon>
        <taxon>asterids</taxon>
        <taxon>campanulids</taxon>
        <taxon>Asterales</taxon>
        <taxon>Asteraceae</taxon>
        <taxon>Cichorioideae</taxon>
        <taxon>Cichorieae</taxon>
        <taxon>Cichoriinae</taxon>
        <taxon>Cichorium</taxon>
    </lineage>
</organism>
<keyword evidence="2" id="KW-1185">Reference proteome</keyword>
<reference evidence="2" key="1">
    <citation type="journal article" date="2022" name="Mol. Ecol. Resour.">
        <title>The genomes of chicory, endive, great burdock and yacon provide insights into Asteraceae palaeo-polyploidization history and plant inulin production.</title>
        <authorList>
            <person name="Fan W."/>
            <person name="Wang S."/>
            <person name="Wang H."/>
            <person name="Wang A."/>
            <person name="Jiang F."/>
            <person name="Liu H."/>
            <person name="Zhao H."/>
            <person name="Xu D."/>
            <person name="Zhang Y."/>
        </authorList>
    </citation>
    <scope>NUCLEOTIDE SEQUENCE [LARGE SCALE GENOMIC DNA]</scope>
    <source>
        <strain evidence="2">cv. Punajuju</strain>
    </source>
</reference>
<reference evidence="1 2" key="2">
    <citation type="journal article" date="2022" name="Mol. Ecol. Resour.">
        <title>The genomes of chicory, endive, great burdock and yacon provide insights into Asteraceae paleo-polyploidization history and plant inulin production.</title>
        <authorList>
            <person name="Fan W."/>
            <person name="Wang S."/>
            <person name="Wang H."/>
            <person name="Wang A."/>
            <person name="Jiang F."/>
            <person name="Liu H."/>
            <person name="Zhao H."/>
            <person name="Xu D."/>
            <person name="Zhang Y."/>
        </authorList>
    </citation>
    <scope>NUCLEOTIDE SEQUENCE [LARGE SCALE GENOMIC DNA]</scope>
    <source>
        <strain evidence="2">cv. Punajuju</strain>
        <tissue evidence="1">Leaves</tissue>
    </source>
</reference>
<dbReference type="Proteomes" id="UP001055811">
    <property type="component" value="Linkage Group LG04"/>
</dbReference>
<evidence type="ECO:0000313" key="1">
    <source>
        <dbReference type="EMBL" id="KAI3751843.1"/>
    </source>
</evidence>
<accession>A0ACB9DZJ0</accession>
<evidence type="ECO:0000313" key="2">
    <source>
        <dbReference type="Proteomes" id="UP001055811"/>
    </source>
</evidence>
<sequence length="123" mass="13947">MRTRSGNLYSMEDNLTGWKRKDRDLTRAGKLTGRKRGKMSSDGFDNFDRLPDELVSSILTFFGSKAVCPANFMAVLTICKRFRGLGNDSSVLSKASTETFALTAKKWSEFAHRFLKRCSDYNN</sequence>
<protein>
    <submittedName>
        <fullName evidence="1">Uncharacterized protein</fullName>
    </submittedName>
</protein>
<dbReference type="EMBL" id="CM042012">
    <property type="protein sequence ID" value="KAI3751843.1"/>
    <property type="molecule type" value="Genomic_DNA"/>
</dbReference>
<proteinExistence type="predicted"/>
<gene>
    <name evidence="1" type="ORF">L2E82_22934</name>
</gene>
<comment type="caution">
    <text evidence="1">The sequence shown here is derived from an EMBL/GenBank/DDBJ whole genome shotgun (WGS) entry which is preliminary data.</text>
</comment>